<feature type="compositionally biased region" description="Acidic residues" evidence="1">
    <location>
        <begin position="55"/>
        <end position="64"/>
    </location>
</feature>
<accession>A0ABP0KRP5</accession>
<proteinExistence type="predicted"/>
<evidence type="ECO:0000256" key="1">
    <source>
        <dbReference type="SAM" id="MobiDB-lite"/>
    </source>
</evidence>
<feature type="compositionally biased region" description="Polar residues" evidence="1">
    <location>
        <begin position="35"/>
        <end position="46"/>
    </location>
</feature>
<reference evidence="2 3" key="1">
    <citation type="submission" date="2024-02" db="EMBL/GenBank/DDBJ databases">
        <authorList>
            <person name="Chen Y."/>
            <person name="Shah S."/>
            <person name="Dougan E. K."/>
            <person name="Thang M."/>
            <person name="Chan C."/>
        </authorList>
    </citation>
    <scope>NUCLEOTIDE SEQUENCE [LARGE SCALE GENOMIC DNA]</scope>
</reference>
<feature type="compositionally biased region" description="Basic residues" evidence="1">
    <location>
        <begin position="80"/>
        <end position="102"/>
    </location>
</feature>
<dbReference type="EMBL" id="CAXAMN010009681">
    <property type="protein sequence ID" value="CAK9029549.1"/>
    <property type="molecule type" value="Genomic_DNA"/>
</dbReference>
<comment type="caution">
    <text evidence="2">The sequence shown here is derived from an EMBL/GenBank/DDBJ whole genome shotgun (WGS) entry which is preliminary data.</text>
</comment>
<protein>
    <submittedName>
        <fullName evidence="2">Uncharacterized protein</fullName>
    </submittedName>
</protein>
<sequence>MMGGGGYYPPEPPHPFRHEYPPSFGRPWPGPGYQPSMSSTRASLGTGSEMGSEPPDGDGDDEGDSAQSSSSDKSSSPSEKKKKKDKKNKKKKKRHDKKKKKKKDSDSDDADSEELDKRDVPKVTLAVSKKGKKNVFPRRDALRFLKYLHPDRFPDGLRQTLTDEQIDQCFFLLSGLPPFLQVRELRAGNRGKLKEKIKEATQSFEKRVGKRRFDEVSSDYNNLDAVAQQYGWDEAFNGKYPHASFGCGGGADTRPTFFLEVAKNGDSWLFSKDG</sequence>
<feature type="compositionally biased region" description="Low complexity" evidence="1">
    <location>
        <begin position="65"/>
        <end position="77"/>
    </location>
</feature>
<evidence type="ECO:0000313" key="3">
    <source>
        <dbReference type="Proteomes" id="UP001642484"/>
    </source>
</evidence>
<dbReference type="Proteomes" id="UP001642484">
    <property type="component" value="Unassembled WGS sequence"/>
</dbReference>
<gene>
    <name evidence="2" type="ORF">CCMP2556_LOCUS17526</name>
</gene>
<keyword evidence="3" id="KW-1185">Reference proteome</keyword>
<feature type="non-terminal residue" evidence="2">
    <location>
        <position position="274"/>
    </location>
</feature>
<name>A0ABP0KRP5_9DINO</name>
<organism evidence="2 3">
    <name type="scientific">Durusdinium trenchii</name>
    <dbReference type="NCBI Taxonomy" id="1381693"/>
    <lineage>
        <taxon>Eukaryota</taxon>
        <taxon>Sar</taxon>
        <taxon>Alveolata</taxon>
        <taxon>Dinophyceae</taxon>
        <taxon>Suessiales</taxon>
        <taxon>Symbiodiniaceae</taxon>
        <taxon>Durusdinium</taxon>
    </lineage>
</organism>
<feature type="region of interest" description="Disordered" evidence="1">
    <location>
        <begin position="1"/>
        <end position="122"/>
    </location>
</feature>
<evidence type="ECO:0000313" key="2">
    <source>
        <dbReference type="EMBL" id="CAK9029549.1"/>
    </source>
</evidence>